<dbReference type="SUPFAM" id="SSF53254">
    <property type="entry name" value="Phosphoglycerate mutase-like"/>
    <property type="match status" value="1"/>
</dbReference>
<dbReference type="GO" id="GO:0003676">
    <property type="term" value="F:nucleic acid binding"/>
    <property type="evidence" value="ECO:0007669"/>
    <property type="project" value="InterPro"/>
</dbReference>
<evidence type="ECO:0000313" key="7">
    <source>
        <dbReference type="Proteomes" id="UP000262477"/>
    </source>
</evidence>
<dbReference type="Gene3D" id="3.40.50.1240">
    <property type="entry name" value="Phosphoglycerate mutase-like"/>
    <property type="match status" value="1"/>
</dbReference>
<feature type="active site" description="Tele-phosphohistidine intermediate" evidence="1">
    <location>
        <position position="197"/>
    </location>
</feature>
<dbReference type="PROSITE" id="PS50879">
    <property type="entry name" value="RNASE_H_1"/>
    <property type="match status" value="1"/>
</dbReference>
<dbReference type="InterPro" id="IPR036397">
    <property type="entry name" value="RNaseH_sf"/>
</dbReference>
<dbReference type="GO" id="GO:0004523">
    <property type="term" value="F:RNA-DNA hybrid ribonuclease activity"/>
    <property type="evidence" value="ECO:0007669"/>
    <property type="project" value="InterPro"/>
</dbReference>
<feature type="domain" description="RNase H type-1" evidence="5">
    <location>
        <begin position="1"/>
        <end position="133"/>
    </location>
</feature>
<dbReference type="PIRSF" id="PIRSF036922">
    <property type="entry name" value="RNaseH_PGAM"/>
    <property type="match status" value="1"/>
</dbReference>
<feature type="active site" description="Proton donor/acceptor" evidence="2">
    <location>
        <position position="273"/>
    </location>
</feature>
<dbReference type="PANTHER" id="PTHR48100">
    <property type="entry name" value="BROAD-SPECIFICITY PHOSPHATASE YOR283W-RELATED"/>
    <property type="match status" value="1"/>
</dbReference>
<dbReference type="GO" id="GO:0016791">
    <property type="term" value="F:phosphatase activity"/>
    <property type="evidence" value="ECO:0007669"/>
    <property type="project" value="TreeGrafter"/>
</dbReference>
<dbReference type="OrthoDB" id="5296884at2"/>
<dbReference type="Gene3D" id="3.30.420.10">
    <property type="entry name" value="Ribonuclease H-like superfamily/Ribonuclease H"/>
    <property type="match status" value="1"/>
</dbReference>
<keyword evidence="7" id="KW-1185">Reference proteome</keyword>
<feature type="region of interest" description="Disordered" evidence="4">
    <location>
        <begin position="203"/>
        <end position="223"/>
    </location>
</feature>
<name>A0A371PX26_STRIH</name>
<evidence type="ECO:0000313" key="6">
    <source>
        <dbReference type="EMBL" id="REK87029.1"/>
    </source>
</evidence>
<dbReference type="CDD" id="cd09279">
    <property type="entry name" value="RNase_HI_like"/>
    <property type="match status" value="1"/>
</dbReference>
<feature type="binding site" evidence="3">
    <location>
        <position position="249"/>
    </location>
    <ligand>
        <name>substrate</name>
    </ligand>
</feature>
<proteinExistence type="predicted"/>
<dbReference type="Pfam" id="PF13456">
    <property type="entry name" value="RVT_3"/>
    <property type="match status" value="1"/>
</dbReference>
<accession>A0A371PX26</accession>
<dbReference type="Pfam" id="PF00300">
    <property type="entry name" value="His_Phos_1"/>
    <property type="match status" value="1"/>
</dbReference>
<dbReference type="PANTHER" id="PTHR48100:SF62">
    <property type="entry name" value="GLUCOSYL-3-PHOSPHOGLYCERATE PHOSPHATASE"/>
    <property type="match status" value="1"/>
</dbReference>
<dbReference type="InterPro" id="IPR014636">
    <property type="entry name" value="RNaseH/PGlycerate_mutase"/>
</dbReference>
<protein>
    <submittedName>
        <fullName evidence="6">Bifunctional RNase H/acid phosphatase</fullName>
    </submittedName>
</protein>
<evidence type="ECO:0000256" key="3">
    <source>
        <dbReference type="PIRSR" id="PIRSR613078-2"/>
    </source>
</evidence>
<dbReference type="AlphaFoldDB" id="A0A371PX26"/>
<dbReference type="RefSeq" id="WP_128510150.1">
    <property type="nucleotide sequence ID" value="NZ_QUAC01000230.1"/>
</dbReference>
<evidence type="ECO:0000256" key="2">
    <source>
        <dbReference type="PIRSR" id="PIRSR613078-1"/>
    </source>
</evidence>
<dbReference type="SUPFAM" id="SSF53098">
    <property type="entry name" value="Ribonuclease H-like"/>
    <property type="match status" value="1"/>
</dbReference>
<gene>
    <name evidence="6" type="ORF">DY245_28870</name>
</gene>
<evidence type="ECO:0000259" key="5">
    <source>
        <dbReference type="PROSITE" id="PS50879"/>
    </source>
</evidence>
<dbReference type="InterPro" id="IPR013078">
    <property type="entry name" value="His_Pase_superF_clade-1"/>
</dbReference>
<comment type="caution">
    <text evidence="6">The sequence shown here is derived from an EMBL/GenBank/DDBJ whole genome shotgun (WGS) entry which is preliminary data.</text>
</comment>
<dbReference type="NCBIfam" id="NF005567">
    <property type="entry name" value="PRK07238.1"/>
    <property type="match status" value="1"/>
</dbReference>
<sequence>MTRTLIVEADGGSRGNPGPAGYGAVVLDPVTGEALAEAAEYIGTATNNVAEYKGLVAGLRAAHALDPQARIQVRMDSKLVVEQMSGRWQIKHPDMKPLAAEARAVFPAGQVSYEWIPRAQNKHADRLANEAMDAGKIGKQWEPRDSRAALAAAPARSAAAQAADAAAEVAEASEAAAAPGWGAPDLGAPATFVLLRHGETALTPEKRFSGSGGSDPELSAAGRRQAEATAAALAARGTIQAVVSSPLRRCRETAETVAARLGLDVRIEEGLRETDFGAWEGLTFAEVRERFPDDLDAWLGSAKVAPTGGGESFASVARRVAVARDKLIARYAGRTVLLVTHVTPIKTLVRLALGAPPESLFKMELSAASLSAVAYYADGNASVRLLNDTGHLR</sequence>
<dbReference type="InterPro" id="IPR002156">
    <property type="entry name" value="RNaseH_domain"/>
</dbReference>
<dbReference type="InterPro" id="IPR012337">
    <property type="entry name" value="RNaseH-like_sf"/>
</dbReference>
<dbReference type="EMBL" id="QUAC01000230">
    <property type="protein sequence ID" value="REK87029.1"/>
    <property type="molecule type" value="Genomic_DNA"/>
</dbReference>
<dbReference type="Proteomes" id="UP000262477">
    <property type="component" value="Unassembled WGS sequence"/>
</dbReference>
<reference evidence="6 7" key="1">
    <citation type="submission" date="2018-08" db="EMBL/GenBank/DDBJ databases">
        <title>Streptomyces NEAU-D10 sp. nov., a novel Actinomycete isolated from soil.</title>
        <authorList>
            <person name="Jin L."/>
        </authorList>
    </citation>
    <scope>NUCLEOTIDE SEQUENCE [LARGE SCALE GENOMIC DNA]</scope>
    <source>
        <strain evidence="6 7">NEAU-D10</strain>
    </source>
</reference>
<dbReference type="CDD" id="cd07067">
    <property type="entry name" value="HP_PGM_like"/>
    <property type="match status" value="1"/>
</dbReference>
<dbReference type="InterPro" id="IPR050275">
    <property type="entry name" value="PGM_Phosphatase"/>
</dbReference>
<dbReference type="SMART" id="SM00855">
    <property type="entry name" value="PGAM"/>
    <property type="match status" value="1"/>
</dbReference>
<dbReference type="GO" id="GO:0005737">
    <property type="term" value="C:cytoplasm"/>
    <property type="evidence" value="ECO:0007669"/>
    <property type="project" value="TreeGrafter"/>
</dbReference>
<feature type="active site" description="Proton donor/acceptor; for phosphatase activity" evidence="1">
    <location>
        <position position="273"/>
    </location>
</feature>
<organism evidence="6 7">
    <name type="scientific">Streptomyces inhibens</name>
    <dbReference type="NCBI Taxonomy" id="2293571"/>
    <lineage>
        <taxon>Bacteria</taxon>
        <taxon>Bacillati</taxon>
        <taxon>Actinomycetota</taxon>
        <taxon>Actinomycetes</taxon>
        <taxon>Kitasatosporales</taxon>
        <taxon>Streptomycetaceae</taxon>
        <taxon>Streptomyces</taxon>
    </lineage>
</organism>
<evidence type="ECO:0000256" key="4">
    <source>
        <dbReference type="SAM" id="MobiDB-lite"/>
    </source>
</evidence>
<dbReference type="InterPro" id="IPR029033">
    <property type="entry name" value="His_PPase_superfam"/>
</dbReference>
<evidence type="ECO:0000256" key="1">
    <source>
        <dbReference type="PIRSR" id="PIRSR036922-1"/>
    </source>
</evidence>